<dbReference type="FunFam" id="3.40.50.200:FF:000006">
    <property type="entry name" value="Subtilisin-like protease SBT1.5"/>
    <property type="match status" value="1"/>
</dbReference>
<evidence type="ECO:0000313" key="17">
    <source>
        <dbReference type="Proteomes" id="UP000636709"/>
    </source>
</evidence>
<dbReference type="EMBL" id="JACEFO010001754">
    <property type="protein sequence ID" value="KAF8709857.1"/>
    <property type="molecule type" value="Genomic_DNA"/>
</dbReference>
<keyword evidence="3" id="KW-0964">Secreted</keyword>
<reference evidence="16" key="1">
    <citation type="submission" date="2020-07" db="EMBL/GenBank/DDBJ databases">
        <title>Genome sequence and genetic diversity analysis of an under-domesticated orphan crop, white fonio (Digitaria exilis).</title>
        <authorList>
            <person name="Bennetzen J.L."/>
            <person name="Chen S."/>
            <person name="Ma X."/>
            <person name="Wang X."/>
            <person name="Yssel A.E.J."/>
            <person name="Chaluvadi S.R."/>
            <person name="Johnson M."/>
            <person name="Gangashetty P."/>
            <person name="Hamidou F."/>
            <person name="Sanogo M.D."/>
            <person name="Zwaenepoel A."/>
            <person name="Wallace J."/>
            <person name="Van De Peer Y."/>
            <person name="Van Deynze A."/>
        </authorList>
    </citation>
    <scope>NUCLEOTIDE SEQUENCE</scope>
    <source>
        <tissue evidence="16">Leaves</tissue>
    </source>
</reference>
<dbReference type="PROSITE" id="PS00138">
    <property type="entry name" value="SUBTILASE_SER"/>
    <property type="match status" value="1"/>
</dbReference>
<dbReference type="Gene3D" id="3.50.30.30">
    <property type="match status" value="1"/>
</dbReference>
<feature type="active site" description="Charge relay system" evidence="9 10">
    <location>
        <position position="699"/>
    </location>
</feature>
<dbReference type="GO" id="GO:0004252">
    <property type="term" value="F:serine-type endopeptidase activity"/>
    <property type="evidence" value="ECO:0007669"/>
    <property type="project" value="UniProtKB-UniRule"/>
</dbReference>
<dbReference type="InterPro" id="IPR003137">
    <property type="entry name" value="PA_domain"/>
</dbReference>
<dbReference type="InterPro" id="IPR037045">
    <property type="entry name" value="S8pro/Inhibitor_I9_sf"/>
</dbReference>
<dbReference type="PRINTS" id="PR00723">
    <property type="entry name" value="SUBTILISIN"/>
</dbReference>
<dbReference type="InterPro" id="IPR036852">
    <property type="entry name" value="Peptidase_S8/S53_dom_sf"/>
</dbReference>
<keyword evidence="7 10" id="KW-0720">Serine protease</keyword>
<dbReference type="InterPro" id="IPR010259">
    <property type="entry name" value="S8pro/Inhibitor_I9"/>
</dbReference>
<dbReference type="InterPro" id="IPR041469">
    <property type="entry name" value="Subtilisin-like_FN3"/>
</dbReference>
<evidence type="ECO:0000256" key="10">
    <source>
        <dbReference type="PROSITE-ProRule" id="PRU01240"/>
    </source>
</evidence>
<dbReference type="InterPro" id="IPR015500">
    <property type="entry name" value="Peptidase_S8_subtilisin-rel"/>
</dbReference>
<dbReference type="Gene3D" id="3.30.70.80">
    <property type="entry name" value="Peptidase S8 propeptide/proteinase inhibitor I9"/>
    <property type="match status" value="1"/>
</dbReference>
<evidence type="ECO:0000256" key="3">
    <source>
        <dbReference type="ARBA" id="ARBA00022525"/>
    </source>
</evidence>
<keyword evidence="5" id="KW-0732">Signal</keyword>
<keyword evidence="8" id="KW-0325">Glycoprotein</keyword>
<evidence type="ECO:0000259" key="15">
    <source>
        <dbReference type="Pfam" id="PF17766"/>
    </source>
</evidence>
<dbReference type="FunFam" id="3.50.30.30:FF:000005">
    <property type="entry name" value="subtilisin-like protease SBT1.5"/>
    <property type="match status" value="1"/>
</dbReference>
<proteinExistence type="inferred from homology"/>
<comment type="similarity">
    <text evidence="2 10">Belongs to the peptidase S8 family.</text>
</comment>
<feature type="compositionally biased region" description="Basic and acidic residues" evidence="11">
    <location>
        <begin position="686"/>
        <end position="700"/>
    </location>
</feature>
<dbReference type="Pfam" id="PF00082">
    <property type="entry name" value="Peptidase_S8"/>
    <property type="match status" value="1"/>
</dbReference>
<feature type="domain" description="Subtilisin-like protease fibronectin type-III" evidence="15">
    <location>
        <begin position="1146"/>
        <end position="1244"/>
    </location>
</feature>
<evidence type="ECO:0000256" key="5">
    <source>
        <dbReference type="ARBA" id="ARBA00022729"/>
    </source>
</evidence>
<evidence type="ECO:0000256" key="1">
    <source>
        <dbReference type="ARBA" id="ARBA00004613"/>
    </source>
</evidence>
<sequence>MQRPSKEERGSTRTLAEDDDVEVSDAIACWANTTHIRPTTGPTHIDTATGEQGAPLLMWLARVAAHAAQRARRKATKRSERKDDTRAAAVLVGPRALTARGSQLHARWLRAPRSPSAVPSTPDLTQREYSYAAQQSCLLQESDVTAVPGGRPRPDIRTERYVAMNRMRGRSAGDSLRLPPQLRVKPQQTELLKTRSLELFDRGGAEKNLLPAAPPRHFSHLPSGLGRGFMPGTEGPAMAAMQRRERNCVACAQLPWLGSGTEMRAESMALQKRGMRKGRKEKDADLTSLLLPSHFHTASEIPAASRRAQHVPGVNRHAARGEAPRPFARFLRGPARSGCFCNRGLAPVTTPTAGAANPPHTIIVKITGTRGGGRAFFNLPGHQFLPDPQAHGQGGVMGVNNSGTTGNLPLTTTGRWASKRFHGSRAASLAPPLRWNGHVVLMPKPKDTSGQACAAPLSLSLRPFLSSLSSAHLPSHTFPVRSLLLMHRGPPRRVIFAVAAAALLAAAVVAAAGQDARHTYIVHMSHSAMPNDFLEHGEWYAASLQAVSSEATVLYTYDTLVHGYSARLTRAEAEQLESQPGVLIVNPEVRYELHTTRTPEFLGLDGTDALLPQSSTGSDVIIGVLDTGVWPERPSYDDTGFGPVPAGWKGECEKGNDFNASSCNKKLIGARFFLAGYEAAKGPVDTSKESRSPRDNDGHGTHTSSTAAGGAVQGADLLGYASGTAKGMAPRARVATYKVCWVGGCFSSDILKAMEVAVTDGVDVLSLSLGGGTSDYYRDSIAVGAFSAMEKGIFVSCSAGNAGPGAASLSNGAPWITTVGAGTIDRDFPAHVMLGNGKNFTGVSLYSGKPLPTTPVPLIYAGNASNSSMGQLCMSGSLIPEKVAGKIVLCDRGTNARVQKGFVVKDAGGAGMILANTAANGEELVADAHILPGSGMGEKAGNAIRDYAVSDPKAMATIVFAGTKVGIQPSPVVAAFSSRGPNTVTPSVLKPDIIAPGVNILAAWSGSVGPSGIPGDTRRVGFNIISGTSMSCPHVSGLAALLRAAHPEWSPAAIRSALMTTAYNEYPNGDGILDVATGRPATPLDVGAGHVDPAKAVDPGLVYDITTADYVDFLCAINYGPMQIATLTKRSSDRCSGNRTYEESALNYPSFAVAFPAVGGTVKHTRTVTNVGQPGTYKVTASAASGSTAVKVAVEPSTLSFSKAGEKQSYTVSFTAPAMASGTNGFGRLVWSSDHHVVASPIIIPSEMATGEARHSRTQCDGGRMDGWRRGSVLGGLRHSIVDSQISKVFAQDRDTDITSEGAWPLNSGAAAPRTHQRPLMETRWCLPRWVLVLVAAGHDLLRAGSGCSHTGRRACECDVSGEEEPSLARRVRHPWPRWPVVWRPHARAAAATPCSHACPPDRIDKIFPPPGFVFVRLLEMLSSRPPPFGSAWLRHHSSPPSIDELDSCPVQLCSAVPRATSRWGVGKRVIGW</sequence>
<dbReference type="Proteomes" id="UP000636709">
    <property type="component" value="Unassembled WGS sequence"/>
</dbReference>
<evidence type="ECO:0000256" key="11">
    <source>
        <dbReference type="SAM" id="MobiDB-lite"/>
    </source>
</evidence>
<dbReference type="SUPFAM" id="SSF52025">
    <property type="entry name" value="PA domain"/>
    <property type="match status" value="1"/>
</dbReference>
<feature type="domain" description="Peptidase S8/S53" evidence="12">
    <location>
        <begin position="617"/>
        <end position="1066"/>
    </location>
</feature>
<evidence type="ECO:0000256" key="7">
    <source>
        <dbReference type="ARBA" id="ARBA00022825"/>
    </source>
</evidence>
<dbReference type="InterPro" id="IPR046450">
    <property type="entry name" value="PA_dom_sf"/>
</dbReference>
<comment type="caution">
    <text evidence="16">The sequence shown here is derived from an EMBL/GenBank/DDBJ whole genome shotgun (WGS) entry which is preliminary data.</text>
</comment>
<dbReference type="GO" id="GO:0006508">
    <property type="term" value="P:proteolysis"/>
    <property type="evidence" value="ECO:0007669"/>
    <property type="project" value="UniProtKB-KW"/>
</dbReference>
<dbReference type="PROSITE" id="PS51892">
    <property type="entry name" value="SUBTILASE"/>
    <property type="match status" value="1"/>
</dbReference>
<evidence type="ECO:0000256" key="9">
    <source>
        <dbReference type="PIRSR" id="PIRSR615500-1"/>
    </source>
</evidence>
<evidence type="ECO:0000256" key="2">
    <source>
        <dbReference type="ARBA" id="ARBA00011073"/>
    </source>
</evidence>
<dbReference type="InterPro" id="IPR034197">
    <property type="entry name" value="Peptidases_S8_3"/>
</dbReference>
<dbReference type="GO" id="GO:0048731">
    <property type="term" value="P:system development"/>
    <property type="evidence" value="ECO:0007669"/>
    <property type="project" value="UniProtKB-ARBA"/>
</dbReference>
<evidence type="ECO:0000256" key="6">
    <source>
        <dbReference type="ARBA" id="ARBA00022801"/>
    </source>
</evidence>
<dbReference type="Gene3D" id="2.60.40.2310">
    <property type="match status" value="1"/>
</dbReference>
<dbReference type="PANTHER" id="PTHR10795">
    <property type="entry name" value="PROPROTEIN CONVERTASE SUBTILISIN/KEXIN"/>
    <property type="match status" value="1"/>
</dbReference>
<dbReference type="SUPFAM" id="SSF52743">
    <property type="entry name" value="Subtilisin-like"/>
    <property type="match status" value="1"/>
</dbReference>
<evidence type="ECO:0000259" key="14">
    <source>
        <dbReference type="Pfam" id="PF05922"/>
    </source>
</evidence>
<dbReference type="Pfam" id="PF17766">
    <property type="entry name" value="fn3_6"/>
    <property type="match status" value="1"/>
</dbReference>
<accession>A0A835BYA1</accession>
<feature type="region of interest" description="Disordered" evidence="11">
    <location>
        <begin position="683"/>
        <end position="708"/>
    </location>
</feature>
<dbReference type="InterPro" id="IPR023828">
    <property type="entry name" value="Peptidase_S8_Ser-AS"/>
</dbReference>
<keyword evidence="6 10" id="KW-0378">Hydrolase</keyword>
<evidence type="ECO:0000259" key="13">
    <source>
        <dbReference type="Pfam" id="PF02225"/>
    </source>
</evidence>
<evidence type="ECO:0008006" key="18">
    <source>
        <dbReference type="Google" id="ProtNLM"/>
    </source>
</evidence>
<feature type="domain" description="Inhibitor I9" evidence="14">
    <location>
        <begin position="519"/>
        <end position="594"/>
    </location>
</feature>
<name>A0A835BYA1_9POAL</name>
<dbReference type="Pfam" id="PF05922">
    <property type="entry name" value="Inhibitor_I9"/>
    <property type="match status" value="1"/>
</dbReference>
<feature type="active site" description="Charge relay system" evidence="9 10">
    <location>
        <position position="626"/>
    </location>
</feature>
<dbReference type="CDD" id="cd04852">
    <property type="entry name" value="Peptidases_S8_3"/>
    <property type="match status" value="1"/>
</dbReference>
<evidence type="ECO:0000313" key="16">
    <source>
        <dbReference type="EMBL" id="KAF8709857.1"/>
    </source>
</evidence>
<dbReference type="Gene3D" id="3.40.50.200">
    <property type="entry name" value="Peptidase S8/S53 domain"/>
    <property type="match status" value="1"/>
</dbReference>
<keyword evidence="17" id="KW-1185">Reference proteome</keyword>
<dbReference type="OrthoDB" id="206201at2759"/>
<comment type="subcellular location">
    <subcellularLocation>
        <location evidence="1">Secreted</location>
    </subcellularLocation>
</comment>
<dbReference type="CDD" id="cd02120">
    <property type="entry name" value="PA_subtilisin_like"/>
    <property type="match status" value="1"/>
</dbReference>
<dbReference type="FunFam" id="3.30.70.80:FF:000003">
    <property type="entry name" value="Subtilisin-like protease SBT1.9"/>
    <property type="match status" value="1"/>
</dbReference>
<evidence type="ECO:0000259" key="12">
    <source>
        <dbReference type="Pfam" id="PF00082"/>
    </source>
</evidence>
<feature type="active site" description="Charge relay system" evidence="9 10">
    <location>
        <position position="1029"/>
    </location>
</feature>
<dbReference type="InterPro" id="IPR045051">
    <property type="entry name" value="SBT"/>
</dbReference>
<evidence type="ECO:0000256" key="8">
    <source>
        <dbReference type="ARBA" id="ARBA00023180"/>
    </source>
</evidence>
<evidence type="ECO:0000256" key="4">
    <source>
        <dbReference type="ARBA" id="ARBA00022670"/>
    </source>
</evidence>
<dbReference type="GO" id="GO:0005576">
    <property type="term" value="C:extracellular region"/>
    <property type="evidence" value="ECO:0007669"/>
    <property type="project" value="UniProtKB-SubCell"/>
</dbReference>
<gene>
    <name evidence="16" type="ORF">HU200_029570</name>
</gene>
<protein>
    <recommendedName>
        <fullName evidence="18">Subtilisin-like protease</fullName>
    </recommendedName>
</protein>
<feature type="domain" description="PA" evidence="13">
    <location>
        <begin position="872"/>
        <end position="944"/>
    </location>
</feature>
<dbReference type="InterPro" id="IPR000209">
    <property type="entry name" value="Peptidase_S8/S53_dom"/>
</dbReference>
<keyword evidence="4 10" id="KW-0645">Protease</keyword>
<organism evidence="16 17">
    <name type="scientific">Digitaria exilis</name>
    <dbReference type="NCBI Taxonomy" id="1010633"/>
    <lineage>
        <taxon>Eukaryota</taxon>
        <taxon>Viridiplantae</taxon>
        <taxon>Streptophyta</taxon>
        <taxon>Embryophyta</taxon>
        <taxon>Tracheophyta</taxon>
        <taxon>Spermatophyta</taxon>
        <taxon>Magnoliopsida</taxon>
        <taxon>Liliopsida</taxon>
        <taxon>Poales</taxon>
        <taxon>Poaceae</taxon>
        <taxon>PACMAD clade</taxon>
        <taxon>Panicoideae</taxon>
        <taxon>Panicodae</taxon>
        <taxon>Paniceae</taxon>
        <taxon>Anthephorinae</taxon>
        <taxon>Digitaria</taxon>
    </lineage>
</organism>
<dbReference type="Pfam" id="PF02225">
    <property type="entry name" value="PA"/>
    <property type="match status" value="1"/>
</dbReference>